<keyword evidence="2" id="KW-1185">Reference proteome</keyword>
<accession>A0ABT3F8R4</accession>
<dbReference type="EMBL" id="JAOSHO010000108">
    <property type="protein sequence ID" value="MCW1244880.1"/>
    <property type="molecule type" value="Genomic_DNA"/>
</dbReference>
<dbReference type="Proteomes" id="UP001061999">
    <property type="component" value="Unassembled WGS sequence"/>
</dbReference>
<gene>
    <name evidence="1" type="ORF">OC610_10725</name>
</gene>
<organism evidence="1 2">
    <name type="scientific">Pseudomonas agronomica</name>
    <dbReference type="NCBI Taxonomy" id="2979328"/>
    <lineage>
        <taxon>Bacteria</taxon>
        <taxon>Pseudomonadati</taxon>
        <taxon>Pseudomonadota</taxon>
        <taxon>Gammaproteobacteria</taxon>
        <taxon>Pseudomonadales</taxon>
        <taxon>Pseudomonadaceae</taxon>
        <taxon>Pseudomonas</taxon>
    </lineage>
</organism>
<dbReference type="Gene3D" id="3.30.450.40">
    <property type="match status" value="1"/>
</dbReference>
<comment type="caution">
    <text evidence="1">The sequence shown here is derived from an EMBL/GenBank/DDBJ whole genome shotgun (WGS) entry which is preliminary data.</text>
</comment>
<reference evidence="1" key="1">
    <citation type="submission" date="2022-07" db="EMBL/GenBank/DDBJ databases">
        <title>Pseudomonas agronomica sp. nov.: a novel bacterium with biotechnological application in the synthesis of biofertilizers from valorized agricultural residues.</title>
        <authorList>
            <person name="Robas M."/>
            <person name="Fernandez V.M."/>
            <person name="Luna L."/>
            <person name="Provanza A."/>
            <person name="Jimenez P.A."/>
        </authorList>
    </citation>
    <scope>NUCLEOTIDE SEQUENCE</scope>
    <source>
        <strain evidence="1">SAICEU22T</strain>
    </source>
</reference>
<feature type="non-terminal residue" evidence="1">
    <location>
        <position position="143"/>
    </location>
</feature>
<name>A0ABT3F8R4_9PSED</name>
<dbReference type="InterPro" id="IPR029016">
    <property type="entry name" value="GAF-like_dom_sf"/>
</dbReference>
<evidence type="ECO:0000313" key="2">
    <source>
        <dbReference type="Proteomes" id="UP001061999"/>
    </source>
</evidence>
<evidence type="ECO:0000313" key="1">
    <source>
        <dbReference type="EMBL" id="MCW1244880.1"/>
    </source>
</evidence>
<proteinExistence type="predicted"/>
<sequence>MTLHSAQPIPSELAAFVNDHFSGRGLKPDGVIAQSWYRSVVEHRLDPGAASRKNILSAEDIRRHQEQHQQYLSIASQGVSGLARRVVPAGFAVLLSDERGITLDSRLPDQPDIYTQSGLVVGAQWEESVVGTNGIGTTLAAAQ</sequence>
<protein>
    <submittedName>
        <fullName evidence="1">Sigma-54-dependent Fis family transcriptional regulator</fullName>
    </submittedName>
</protein>